<keyword evidence="9" id="KW-0472">Membrane</keyword>
<keyword evidence="6" id="KW-0997">Cell inner membrane</keyword>
<dbReference type="GO" id="GO:0015627">
    <property type="term" value="C:type II protein secretion system complex"/>
    <property type="evidence" value="ECO:0007669"/>
    <property type="project" value="InterPro"/>
</dbReference>
<evidence type="ECO:0000256" key="7">
    <source>
        <dbReference type="ARBA" id="ARBA00022692"/>
    </source>
</evidence>
<comment type="subcellular location">
    <subcellularLocation>
        <location evidence="1">Cell inner membrane</location>
    </subcellularLocation>
</comment>
<evidence type="ECO:0000256" key="1">
    <source>
        <dbReference type="ARBA" id="ARBA00004533"/>
    </source>
</evidence>
<evidence type="ECO:0000256" key="8">
    <source>
        <dbReference type="ARBA" id="ARBA00022927"/>
    </source>
</evidence>
<dbReference type="Proteomes" id="UP000464262">
    <property type="component" value="Chromosome 1"/>
</dbReference>
<keyword evidence="12" id="KW-1185">Reference proteome</keyword>
<accession>A0A7Z2T587</accession>
<evidence type="ECO:0000256" key="9">
    <source>
        <dbReference type="ARBA" id="ARBA00023136"/>
    </source>
</evidence>
<keyword evidence="8" id="KW-0653">Protein transport</keyword>
<dbReference type="GO" id="GO:0015628">
    <property type="term" value="P:protein secretion by the type II secretion system"/>
    <property type="evidence" value="ECO:0007669"/>
    <property type="project" value="InterPro"/>
</dbReference>
<evidence type="ECO:0000313" key="11">
    <source>
        <dbReference type="EMBL" id="QIA64495.1"/>
    </source>
</evidence>
<reference evidence="11 12" key="1">
    <citation type="submission" date="2020-01" db="EMBL/GenBank/DDBJ databases">
        <title>Whole genome and functional gene identification of agarase of Vibrio HN897.</title>
        <authorList>
            <person name="Liu Y."/>
            <person name="Zhao Z."/>
        </authorList>
    </citation>
    <scope>NUCLEOTIDE SEQUENCE [LARGE SCALE GENOMIC DNA]</scope>
    <source>
        <strain evidence="11 12">HN897</strain>
    </source>
</reference>
<evidence type="ECO:0000313" key="12">
    <source>
        <dbReference type="Proteomes" id="UP000464262"/>
    </source>
</evidence>
<protein>
    <recommendedName>
        <fullName evidence="3">Type II secretion system protein N</fullName>
    </recommendedName>
    <alternativeName>
        <fullName evidence="10">General secretion pathway protein N</fullName>
    </alternativeName>
</protein>
<dbReference type="Pfam" id="PF01203">
    <property type="entry name" value="T2SSN"/>
    <property type="match status" value="1"/>
</dbReference>
<evidence type="ECO:0000256" key="10">
    <source>
        <dbReference type="ARBA" id="ARBA00030772"/>
    </source>
</evidence>
<evidence type="ECO:0000256" key="3">
    <source>
        <dbReference type="ARBA" id="ARBA00021563"/>
    </source>
</evidence>
<dbReference type="InterPro" id="IPR022792">
    <property type="entry name" value="T2SS_protein-GspN"/>
</dbReference>
<proteinExistence type="inferred from homology"/>
<dbReference type="EMBL" id="CP047475">
    <property type="protein sequence ID" value="QIA64495.1"/>
    <property type="molecule type" value="Genomic_DNA"/>
</dbReference>
<keyword evidence="5" id="KW-1003">Cell membrane</keyword>
<organism evidence="11 12">
    <name type="scientific">Vibrio astriarenae</name>
    <dbReference type="NCBI Taxonomy" id="1481923"/>
    <lineage>
        <taxon>Bacteria</taxon>
        <taxon>Pseudomonadati</taxon>
        <taxon>Pseudomonadota</taxon>
        <taxon>Gammaproteobacteria</taxon>
        <taxon>Vibrionales</taxon>
        <taxon>Vibrionaceae</taxon>
        <taxon>Vibrio</taxon>
    </lineage>
</organism>
<keyword evidence="4" id="KW-0813">Transport</keyword>
<evidence type="ECO:0000256" key="5">
    <source>
        <dbReference type="ARBA" id="ARBA00022475"/>
    </source>
</evidence>
<gene>
    <name evidence="11" type="primary">gspN</name>
    <name evidence="11" type="ORF">GT360_13790</name>
</gene>
<keyword evidence="7" id="KW-0812">Transmembrane</keyword>
<evidence type="ECO:0000256" key="6">
    <source>
        <dbReference type="ARBA" id="ARBA00022519"/>
    </source>
</evidence>
<evidence type="ECO:0000256" key="4">
    <source>
        <dbReference type="ARBA" id="ARBA00022448"/>
    </source>
</evidence>
<name>A0A7Z2T587_9VIBR</name>
<dbReference type="RefSeq" id="WP_164649398.1">
    <property type="nucleotide sequence ID" value="NZ_CP047475.1"/>
</dbReference>
<evidence type="ECO:0000256" key="2">
    <source>
        <dbReference type="ARBA" id="ARBA00007208"/>
    </source>
</evidence>
<dbReference type="KEGG" id="vas:GT360_13790"/>
<dbReference type="GO" id="GO:0005886">
    <property type="term" value="C:plasma membrane"/>
    <property type="evidence" value="ECO:0007669"/>
    <property type="project" value="UniProtKB-SubCell"/>
</dbReference>
<dbReference type="AlphaFoldDB" id="A0A7Z2T587"/>
<sequence>MRRIILISLLCVVVFLVSVIAHIPASFALSYLPKQVAQVEGVSGTIWNGQAQRVTAQGQQIGSLQWQVKPASLLMARVEADIRFGRGSAIDLRGRGTVGVGLSGPYAKQFVASVPASYVMSQLPMPIPIDALGQVELTMRDYQFDQPYCASAEGTIAWAAGELSTPVGPILLGPVIADISCQDSQWQVNGALQSAQVSGEFSATLESNNRYDSQGWFKPEAEFPSILSSQLSLVGQPDNQGRYQLSQKGRF</sequence>
<comment type="similarity">
    <text evidence="2">Belongs to the GSP N family.</text>
</comment>